<gene>
    <name evidence="3" type="ORF">QUW28_00130</name>
</gene>
<dbReference type="InterPro" id="IPR010982">
    <property type="entry name" value="Lambda_DNA-bd_dom_sf"/>
</dbReference>
<dbReference type="CDD" id="cd00093">
    <property type="entry name" value="HTH_XRE"/>
    <property type="match status" value="1"/>
</dbReference>
<keyword evidence="4" id="KW-1185">Reference proteome</keyword>
<feature type="region of interest" description="Disordered" evidence="1">
    <location>
        <begin position="123"/>
        <end position="239"/>
    </location>
</feature>
<name>A0ABT7V7K7_9ACTN</name>
<feature type="transmembrane region" description="Helical" evidence="2">
    <location>
        <begin position="242"/>
        <end position="262"/>
    </location>
</feature>
<evidence type="ECO:0000313" key="3">
    <source>
        <dbReference type="EMBL" id="MDM8273914.1"/>
    </source>
</evidence>
<protein>
    <submittedName>
        <fullName evidence="3">Helix-turn-helix transcriptional regulator</fullName>
    </submittedName>
</protein>
<dbReference type="Pfam" id="PF13413">
    <property type="entry name" value="HTH_25"/>
    <property type="match status" value="1"/>
</dbReference>
<feature type="region of interest" description="Disordered" evidence="1">
    <location>
        <begin position="402"/>
        <end position="428"/>
    </location>
</feature>
<keyword evidence="2" id="KW-0812">Transmembrane</keyword>
<dbReference type="InterPro" id="IPR050400">
    <property type="entry name" value="Bact_Cytoskel_RodZ"/>
</dbReference>
<sequence length="428" mass="45080">MAARFGEMLMNRRRHMGMSIQQVANVIKIRPQIIEYFEMGDFASMPPRGYAQGMISSYARYLGLNPREVVNAYFDELYEYERQTAHAGGRFQDAAGSVSPRSASATGRFMIVDNARISSRYAQRPPQAGYVSDATSGHEPVALTDTRRPDRTLATAGMRQPRGYQNTRALPGDELDRTRVQPRVRTAPPYGASPRPGSARMAARGGGNPPRGPQGARGSVPPRSGRGGRGGSSSNGGLDPRLLIGALVTALVIIIALVFLLVRSCSSQGADDTSSPSTVAVSQAATTPASTTAATTPDTEASTGEPSTDQTSATSPATTSEPEQLVIAISVEDGAQSWLEIKLNGQSIYANNVVGPLTQEYTVTSSIEITASEPGNVRVTQNGEDVRWDTSIAGVARVSITAPQTPATTTGDGTETTDGTNDGAAAAQ</sequence>
<dbReference type="RefSeq" id="WP_289543595.1">
    <property type="nucleotide sequence ID" value="NZ_JAUDDZ010000001.1"/>
</dbReference>
<reference evidence="3 4" key="2">
    <citation type="submission" date="2023-06" db="EMBL/GenBank/DDBJ databases">
        <authorList>
            <person name="Zeman M."/>
            <person name="Kubasova T."/>
            <person name="Jahodarova E."/>
            <person name="Nykrynova M."/>
            <person name="Rychlik I."/>
        </authorList>
    </citation>
    <scope>NUCLEOTIDE SEQUENCE [LARGE SCALE GENOMIC DNA]</scope>
    <source>
        <strain evidence="3 4">154_Feed</strain>
    </source>
</reference>
<feature type="compositionally biased region" description="Low complexity" evidence="1">
    <location>
        <begin position="273"/>
        <end position="303"/>
    </location>
</feature>
<comment type="caution">
    <text evidence="3">The sequence shown here is derived from an EMBL/GenBank/DDBJ whole genome shotgun (WGS) entry which is preliminary data.</text>
</comment>
<evidence type="ECO:0000256" key="1">
    <source>
        <dbReference type="SAM" id="MobiDB-lite"/>
    </source>
</evidence>
<dbReference type="PANTHER" id="PTHR34475">
    <property type="match status" value="1"/>
</dbReference>
<evidence type="ECO:0000256" key="2">
    <source>
        <dbReference type="SAM" id="Phobius"/>
    </source>
</evidence>
<organism evidence="3 4">
    <name type="scientific">Enorma phocaeensis</name>
    <dbReference type="NCBI Taxonomy" id="1871019"/>
    <lineage>
        <taxon>Bacteria</taxon>
        <taxon>Bacillati</taxon>
        <taxon>Actinomycetota</taxon>
        <taxon>Coriobacteriia</taxon>
        <taxon>Coriobacteriales</taxon>
        <taxon>Coriobacteriaceae</taxon>
        <taxon>Enorma</taxon>
    </lineage>
</organism>
<keyword evidence="2" id="KW-0472">Membrane</keyword>
<evidence type="ECO:0000313" key="4">
    <source>
        <dbReference type="Proteomes" id="UP001529421"/>
    </source>
</evidence>
<feature type="compositionally biased region" description="Gly residues" evidence="1">
    <location>
        <begin position="225"/>
        <end position="234"/>
    </location>
</feature>
<feature type="region of interest" description="Disordered" evidence="1">
    <location>
        <begin position="269"/>
        <end position="321"/>
    </location>
</feature>
<feature type="compositionally biased region" description="Low complexity" evidence="1">
    <location>
        <begin position="311"/>
        <end position="321"/>
    </location>
</feature>
<feature type="compositionally biased region" description="Low complexity" evidence="1">
    <location>
        <begin position="213"/>
        <end position="224"/>
    </location>
</feature>
<dbReference type="Gene3D" id="1.10.260.40">
    <property type="entry name" value="lambda repressor-like DNA-binding domains"/>
    <property type="match status" value="1"/>
</dbReference>
<reference evidence="4" key="1">
    <citation type="submission" date="2023-06" db="EMBL/GenBank/DDBJ databases">
        <title>Identification and characterization of horizontal gene transfer across gut microbiota members of farm animals based on homology search.</title>
        <authorList>
            <person name="Zeman M."/>
            <person name="Kubasova T."/>
            <person name="Jahodarova E."/>
            <person name="Nykrynova M."/>
            <person name="Rychlik I."/>
        </authorList>
    </citation>
    <scope>NUCLEOTIDE SEQUENCE [LARGE SCALE GENOMIC DNA]</scope>
    <source>
        <strain evidence="4">154_Feed</strain>
    </source>
</reference>
<proteinExistence type="predicted"/>
<dbReference type="Proteomes" id="UP001529421">
    <property type="component" value="Unassembled WGS sequence"/>
</dbReference>
<dbReference type="EMBL" id="JAUDDZ010000001">
    <property type="protein sequence ID" value="MDM8273914.1"/>
    <property type="molecule type" value="Genomic_DNA"/>
</dbReference>
<keyword evidence="2" id="KW-1133">Transmembrane helix</keyword>
<dbReference type="InterPro" id="IPR001387">
    <property type="entry name" value="Cro/C1-type_HTH"/>
</dbReference>
<dbReference type="PANTHER" id="PTHR34475:SF1">
    <property type="entry name" value="CYTOSKELETON PROTEIN RODZ"/>
    <property type="match status" value="1"/>
</dbReference>
<accession>A0ABT7V7K7</accession>